<feature type="transmembrane region" description="Helical" evidence="6">
    <location>
        <begin position="118"/>
        <end position="140"/>
    </location>
</feature>
<evidence type="ECO:0000256" key="5">
    <source>
        <dbReference type="ARBA" id="ARBA00023136"/>
    </source>
</evidence>
<evidence type="ECO:0000256" key="2">
    <source>
        <dbReference type="ARBA" id="ARBA00022475"/>
    </source>
</evidence>
<feature type="transmembrane region" description="Helical" evidence="6">
    <location>
        <begin position="340"/>
        <end position="359"/>
    </location>
</feature>
<proteinExistence type="predicted"/>
<dbReference type="Pfam" id="PF01943">
    <property type="entry name" value="Polysacc_synt"/>
    <property type="match status" value="1"/>
</dbReference>
<evidence type="ECO:0000256" key="4">
    <source>
        <dbReference type="ARBA" id="ARBA00022989"/>
    </source>
</evidence>
<evidence type="ECO:0000256" key="3">
    <source>
        <dbReference type="ARBA" id="ARBA00022692"/>
    </source>
</evidence>
<dbReference type="InterPro" id="IPR050833">
    <property type="entry name" value="Poly_Biosynth_Transport"/>
</dbReference>
<feature type="transmembrane region" description="Helical" evidence="6">
    <location>
        <begin position="303"/>
        <end position="328"/>
    </location>
</feature>
<feature type="transmembrane region" description="Helical" evidence="6">
    <location>
        <begin position="179"/>
        <end position="199"/>
    </location>
</feature>
<dbReference type="Proteomes" id="UP000231542">
    <property type="component" value="Unassembled WGS sequence"/>
</dbReference>
<dbReference type="EMBL" id="PEXU01000049">
    <property type="protein sequence ID" value="PIS42298.1"/>
    <property type="molecule type" value="Genomic_DNA"/>
</dbReference>
<name>A0A2H0YUX8_9BACT</name>
<gene>
    <name evidence="7" type="ORF">COT24_04525</name>
</gene>
<comment type="subcellular location">
    <subcellularLocation>
        <location evidence="1">Cell membrane</location>
        <topology evidence="1">Multi-pass membrane protein</topology>
    </subcellularLocation>
</comment>
<feature type="transmembrane region" description="Helical" evidence="6">
    <location>
        <begin position="366"/>
        <end position="385"/>
    </location>
</feature>
<keyword evidence="4 6" id="KW-1133">Transmembrane helix</keyword>
<evidence type="ECO:0000256" key="1">
    <source>
        <dbReference type="ARBA" id="ARBA00004651"/>
    </source>
</evidence>
<evidence type="ECO:0000313" key="8">
    <source>
        <dbReference type="Proteomes" id="UP000231542"/>
    </source>
</evidence>
<dbReference type="PANTHER" id="PTHR30250">
    <property type="entry name" value="PST FAMILY PREDICTED COLANIC ACID TRANSPORTER"/>
    <property type="match status" value="1"/>
</dbReference>
<evidence type="ECO:0000256" key="6">
    <source>
        <dbReference type="SAM" id="Phobius"/>
    </source>
</evidence>
<keyword evidence="2" id="KW-1003">Cell membrane</keyword>
<feature type="transmembrane region" description="Helical" evidence="6">
    <location>
        <begin position="219"/>
        <end position="242"/>
    </location>
</feature>
<dbReference type="CDD" id="cd13128">
    <property type="entry name" value="MATE_Wzx_like"/>
    <property type="match status" value="1"/>
</dbReference>
<protein>
    <submittedName>
        <fullName evidence="7">Uncharacterized protein</fullName>
    </submittedName>
</protein>
<feature type="transmembrane region" description="Helical" evidence="6">
    <location>
        <begin position="391"/>
        <end position="412"/>
    </location>
</feature>
<sequence length="438" mass="49776">MFSIWRKYPPSNKILKNTLSLGTGQVLTKLVSLVSIPIIARMLGLEKFGEYTLIFSFVVLFGGLSDWGIHKLTIREVAKDEKSTNIYFTNTLFLRIILAVFFYLLMIGVAILLNYSHIITNLIIILGPLILANSIVNTFVSLLNAQERMDISAILLFIQSLITPVTVIPLLYFGFNLKTIFIILVTANITLAILIGLLLMKRFFSFQLDSVNRETWKKIFIHSWPYALMAIVWMIYISNGSIILSKITDLSQVGLFNTSLKLILALFFIPGSLMMAFFPMMSRQITDQVKHNIKQSCEKSIKILLWIVLPLALLIFLFSNFFIQTLYGSEFIESAKVLKILSISLVLFFINSPLGYTILSSTKVKNYVIFDVLMVTANVFLAVILSIKYGFIGPALAILCTEALTLVIRLLFLKNYLLIKLSFRNIVLRNKPNDYVRE</sequence>
<organism evidence="7 8">
    <name type="scientific">Candidatus Kerfeldbacteria bacterium CG08_land_8_20_14_0_20_40_16</name>
    <dbReference type="NCBI Taxonomy" id="2014244"/>
    <lineage>
        <taxon>Bacteria</taxon>
        <taxon>Candidatus Kerfeldiibacteriota</taxon>
    </lineage>
</organism>
<dbReference type="AlphaFoldDB" id="A0A2H0YUX8"/>
<dbReference type="InterPro" id="IPR002797">
    <property type="entry name" value="Polysacc_synth"/>
</dbReference>
<feature type="transmembrane region" description="Helical" evidence="6">
    <location>
        <begin position="21"/>
        <end position="39"/>
    </location>
</feature>
<keyword evidence="3 6" id="KW-0812">Transmembrane</keyword>
<evidence type="ECO:0000313" key="7">
    <source>
        <dbReference type="EMBL" id="PIS42298.1"/>
    </source>
</evidence>
<dbReference type="PANTHER" id="PTHR30250:SF11">
    <property type="entry name" value="O-ANTIGEN TRANSPORTER-RELATED"/>
    <property type="match status" value="1"/>
</dbReference>
<feature type="transmembrane region" description="Helical" evidence="6">
    <location>
        <begin position="92"/>
        <end position="112"/>
    </location>
</feature>
<feature type="transmembrane region" description="Helical" evidence="6">
    <location>
        <begin position="262"/>
        <end position="282"/>
    </location>
</feature>
<comment type="caution">
    <text evidence="7">The sequence shown here is derived from an EMBL/GenBank/DDBJ whole genome shotgun (WGS) entry which is preliminary data.</text>
</comment>
<feature type="transmembrane region" description="Helical" evidence="6">
    <location>
        <begin position="51"/>
        <end position="69"/>
    </location>
</feature>
<feature type="transmembrane region" description="Helical" evidence="6">
    <location>
        <begin position="152"/>
        <end position="173"/>
    </location>
</feature>
<dbReference type="GO" id="GO:0005886">
    <property type="term" value="C:plasma membrane"/>
    <property type="evidence" value="ECO:0007669"/>
    <property type="project" value="UniProtKB-SubCell"/>
</dbReference>
<reference evidence="7 8" key="1">
    <citation type="submission" date="2017-09" db="EMBL/GenBank/DDBJ databases">
        <title>Depth-based differentiation of microbial function through sediment-hosted aquifers and enrichment of novel symbionts in the deep terrestrial subsurface.</title>
        <authorList>
            <person name="Probst A.J."/>
            <person name="Ladd B."/>
            <person name="Jarett J.K."/>
            <person name="Geller-Mcgrath D.E."/>
            <person name="Sieber C.M."/>
            <person name="Emerson J.B."/>
            <person name="Anantharaman K."/>
            <person name="Thomas B.C."/>
            <person name="Malmstrom R."/>
            <person name="Stieglmeier M."/>
            <person name="Klingl A."/>
            <person name="Woyke T."/>
            <person name="Ryan C.M."/>
            <person name="Banfield J.F."/>
        </authorList>
    </citation>
    <scope>NUCLEOTIDE SEQUENCE [LARGE SCALE GENOMIC DNA]</scope>
    <source>
        <strain evidence="7">CG08_land_8_20_14_0_20_40_16</strain>
    </source>
</reference>
<accession>A0A2H0YUX8</accession>
<keyword evidence="5 6" id="KW-0472">Membrane</keyword>